<dbReference type="Gene3D" id="4.10.280.10">
    <property type="entry name" value="Helix-loop-helix DNA-binding domain"/>
    <property type="match status" value="1"/>
</dbReference>
<organism evidence="1 2">
    <name type="scientific">Bacillus suaedaesalsae</name>
    <dbReference type="NCBI Taxonomy" id="2810349"/>
    <lineage>
        <taxon>Bacteria</taxon>
        <taxon>Bacillati</taxon>
        <taxon>Bacillota</taxon>
        <taxon>Bacilli</taxon>
        <taxon>Bacillales</taxon>
        <taxon>Bacillaceae</taxon>
        <taxon>Bacillus</taxon>
    </lineage>
</organism>
<dbReference type="Pfam" id="PF09388">
    <property type="entry name" value="SpoOE-like"/>
    <property type="match status" value="1"/>
</dbReference>
<dbReference type="InterPro" id="IPR036638">
    <property type="entry name" value="HLH_DNA-bd_sf"/>
</dbReference>
<keyword evidence="2" id="KW-1185">Reference proteome</keyword>
<gene>
    <name evidence="1" type="ORF">JR050_11790</name>
</gene>
<protein>
    <submittedName>
        <fullName evidence="1">Aspartyl-phosphate phosphatase Spo0E family protein</fullName>
    </submittedName>
</protein>
<dbReference type="InterPro" id="IPR018540">
    <property type="entry name" value="Spo0E-like"/>
</dbReference>
<comment type="caution">
    <text evidence="1">The sequence shown here is derived from an EMBL/GenBank/DDBJ whole genome shotgun (WGS) entry which is preliminary data.</text>
</comment>
<dbReference type="SUPFAM" id="SSF140500">
    <property type="entry name" value="BAS1536-like"/>
    <property type="match status" value="1"/>
</dbReference>
<sequence>MRKHELLALIEQKRQELIQVVAANGLASSVTIKCSKQLDDLLNTYNRKHLQGIHS</sequence>
<accession>A0ABS2DIL4</accession>
<dbReference type="EMBL" id="JAFELM010000031">
    <property type="protein sequence ID" value="MBM6618339.1"/>
    <property type="molecule type" value="Genomic_DNA"/>
</dbReference>
<name>A0ABS2DIL4_9BACI</name>
<proteinExistence type="predicted"/>
<dbReference type="InterPro" id="IPR037208">
    <property type="entry name" value="Spo0E-like_sf"/>
</dbReference>
<dbReference type="Proteomes" id="UP001518925">
    <property type="component" value="Unassembled WGS sequence"/>
</dbReference>
<dbReference type="RefSeq" id="WP_204203700.1">
    <property type="nucleotide sequence ID" value="NZ_JAFELM010000031.1"/>
</dbReference>
<reference evidence="1 2" key="1">
    <citation type="submission" date="2021-02" db="EMBL/GenBank/DDBJ databases">
        <title>Bacillus sp. RD4P76, an endophyte from a halophyte.</title>
        <authorList>
            <person name="Sun J.-Q."/>
        </authorList>
    </citation>
    <scope>NUCLEOTIDE SEQUENCE [LARGE SCALE GENOMIC DNA]</scope>
    <source>
        <strain evidence="1 2">RD4P76</strain>
    </source>
</reference>
<evidence type="ECO:0000313" key="2">
    <source>
        <dbReference type="Proteomes" id="UP001518925"/>
    </source>
</evidence>
<evidence type="ECO:0000313" key="1">
    <source>
        <dbReference type="EMBL" id="MBM6618339.1"/>
    </source>
</evidence>